<dbReference type="InterPro" id="IPR032466">
    <property type="entry name" value="Metal_Hydrolase"/>
</dbReference>
<dbReference type="PANTHER" id="PTHR46124:SF2">
    <property type="entry name" value="D-AMINOACYL-TRNA DEACYLASE"/>
    <property type="match status" value="1"/>
</dbReference>
<keyword evidence="1 2" id="KW-0378">Hydrolase</keyword>
<organism evidence="2 3">
    <name type="scientific">Leptotrichia hofstadii F0254</name>
    <dbReference type="NCBI Taxonomy" id="634994"/>
    <lineage>
        <taxon>Bacteria</taxon>
        <taxon>Fusobacteriati</taxon>
        <taxon>Fusobacteriota</taxon>
        <taxon>Fusobacteriia</taxon>
        <taxon>Fusobacteriales</taxon>
        <taxon>Leptotrichiaceae</taxon>
        <taxon>Leptotrichia</taxon>
    </lineage>
</organism>
<dbReference type="PANTHER" id="PTHR46124">
    <property type="entry name" value="D-AMINOACYL-TRNA DEACYLASE"/>
    <property type="match status" value="1"/>
</dbReference>
<dbReference type="Proteomes" id="UP000006233">
    <property type="component" value="Unassembled WGS sequence"/>
</dbReference>
<dbReference type="EMBL" id="ACVB02000010">
    <property type="protein sequence ID" value="EEX74406.1"/>
    <property type="molecule type" value="Genomic_DNA"/>
</dbReference>
<dbReference type="Gene3D" id="3.20.20.140">
    <property type="entry name" value="Metal-dependent hydrolases"/>
    <property type="match status" value="1"/>
</dbReference>
<evidence type="ECO:0000256" key="1">
    <source>
        <dbReference type="ARBA" id="ARBA00022801"/>
    </source>
</evidence>
<dbReference type="AlphaFoldDB" id="C9MY26"/>
<dbReference type="CDD" id="cd01310">
    <property type="entry name" value="TatD_DNAse"/>
    <property type="match status" value="1"/>
</dbReference>
<dbReference type="PROSITE" id="PS01091">
    <property type="entry name" value="TATD_3"/>
    <property type="match status" value="1"/>
</dbReference>
<dbReference type="InterPro" id="IPR018228">
    <property type="entry name" value="DNase_TatD-rel_CS"/>
</dbReference>
<accession>C9MY26</accession>
<evidence type="ECO:0000313" key="3">
    <source>
        <dbReference type="Proteomes" id="UP000006233"/>
    </source>
</evidence>
<dbReference type="SUPFAM" id="SSF51556">
    <property type="entry name" value="Metallo-dependent hydrolases"/>
    <property type="match status" value="1"/>
</dbReference>
<reference evidence="2 3" key="1">
    <citation type="submission" date="2009-09" db="EMBL/GenBank/DDBJ databases">
        <authorList>
            <person name="Weinstock G."/>
            <person name="Sodergren E."/>
            <person name="Clifton S."/>
            <person name="Fulton L."/>
            <person name="Fulton B."/>
            <person name="Courtney L."/>
            <person name="Fronick C."/>
            <person name="Harrison M."/>
            <person name="Strong C."/>
            <person name="Farmer C."/>
            <person name="Delahaunty K."/>
            <person name="Markovic C."/>
            <person name="Hall O."/>
            <person name="Minx P."/>
            <person name="Tomlinson C."/>
            <person name="Mitreva M."/>
            <person name="Nelson J."/>
            <person name="Hou S."/>
            <person name="Wollam A."/>
            <person name="Pepin K.H."/>
            <person name="Johnson M."/>
            <person name="Bhonagiri V."/>
            <person name="Nash W.E."/>
            <person name="Warren W."/>
            <person name="Chinwalla A."/>
            <person name="Mardis E.R."/>
            <person name="Wilson R.K."/>
        </authorList>
    </citation>
    <scope>NUCLEOTIDE SEQUENCE [LARGE SCALE GENOMIC DNA]</scope>
    <source>
        <strain evidence="2 3">F0254</strain>
    </source>
</reference>
<comment type="caution">
    <text evidence="2">The sequence shown here is derived from an EMBL/GenBank/DDBJ whole genome shotgun (WGS) entry which is preliminary data.</text>
</comment>
<sequence>MQDTLDVLKDYKNVGGILHCYPGSLEAAKPFLDRYYLGIGGTLTFKNNKKTKELVKELPLEKIVLETDCPYLTPVPFRGKRNEPIYTKYVAEEVARIKEISVEQVIKVTTENAKKIYGI</sequence>
<dbReference type="HOGENOM" id="CLU_031506_9_2_0"/>
<dbReference type="Pfam" id="PF01026">
    <property type="entry name" value="TatD_DNase"/>
    <property type="match status" value="1"/>
</dbReference>
<dbReference type="InterPro" id="IPR001130">
    <property type="entry name" value="TatD-like"/>
</dbReference>
<evidence type="ECO:0000313" key="2">
    <source>
        <dbReference type="EMBL" id="EEX74406.1"/>
    </source>
</evidence>
<dbReference type="STRING" id="634994.GCWU000323_01448"/>
<protein>
    <submittedName>
        <fullName evidence="2">Hydrolase, TatD family</fullName>
    </submittedName>
</protein>
<dbReference type="GO" id="GO:0005829">
    <property type="term" value="C:cytosol"/>
    <property type="evidence" value="ECO:0007669"/>
    <property type="project" value="TreeGrafter"/>
</dbReference>
<gene>
    <name evidence="2" type="ORF">GCWU000323_01448</name>
</gene>
<dbReference type="GO" id="GO:0016788">
    <property type="term" value="F:hydrolase activity, acting on ester bonds"/>
    <property type="evidence" value="ECO:0007669"/>
    <property type="project" value="InterPro"/>
</dbReference>
<proteinExistence type="predicted"/>
<name>C9MY26_9FUSO</name>
<dbReference type="eggNOG" id="COG0084">
    <property type="taxonomic scope" value="Bacteria"/>
</dbReference>